<protein>
    <submittedName>
        <fullName evidence="5">(pine wood nematode) hypothetical protein</fullName>
    </submittedName>
</protein>
<accession>A0A7I8XKC9</accession>
<gene>
    <name evidence="5" type="ORF">BXYJ_LOCUS10182</name>
</gene>
<dbReference type="PANTHER" id="PTHR45024">
    <property type="entry name" value="DEHYDROGENASES, SHORT CHAIN"/>
    <property type="match status" value="1"/>
</dbReference>
<dbReference type="PRINTS" id="PR00080">
    <property type="entry name" value="SDRFAMILY"/>
</dbReference>
<dbReference type="Pfam" id="PF00106">
    <property type="entry name" value="adh_short"/>
    <property type="match status" value="1"/>
</dbReference>
<feature type="domain" description="Ketoreductase" evidence="4">
    <location>
        <begin position="8"/>
        <end position="191"/>
    </location>
</feature>
<dbReference type="PRINTS" id="PR00081">
    <property type="entry name" value="GDHRDH"/>
</dbReference>
<dbReference type="PROSITE" id="PS00061">
    <property type="entry name" value="ADH_SHORT"/>
    <property type="match status" value="1"/>
</dbReference>
<dbReference type="PANTHER" id="PTHR45024:SF2">
    <property type="entry name" value="SCP2 DOMAIN-CONTAINING PROTEIN"/>
    <property type="match status" value="1"/>
</dbReference>
<keyword evidence="2" id="KW-0560">Oxidoreductase</keyword>
<dbReference type="SMR" id="A0A7I8XKC9"/>
<proteinExistence type="inferred from homology"/>
<dbReference type="SUPFAM" id="SSF51735">
    <property type="entry name" value="NAD(P)-binding Rossmann-fold domains"/>
    <property type="match status" value="1"/>
</dbReference>
<dbReference type="Gene3D" id="3.40.50.720">
    <property type="entry name" value="NAD(P)-binding Rossmann-like Domain"/>
    <property type="match status" value="1"/>
</dbReference>
<dbReference type="InterPro" id="IPR020904">
    <property type="entry name" value="Sc_DH/Rdtase_CS"/>
</dbReference>
<evidence type="ECO:0000256" key="1">
    <source>
        <dbReference type="ARBA" id="ARBA00006484"/>
    </source>
</evidence>
<keyword evidence="6" id="KW-1185">Reference proteome</keyword>
<evidence type="ECO:0000313" key="5">
    <source>
        <dbReference type="EMBL" id="CAD5227903.1"/>
    </source>
</evidence>
<sequence length="300" mass="32069">MVIRFDGQVAVVTGAGGGLGRVYALELARRGAKVVVNDLGGDLHGTSASTNMADKVVSEIKAAGRTAVANYDSVEFGDKIIKTAIDSFGRVDILINNAGILRDKSFVKMTDADWNMVLKVHLQGAYSCTKAAWPHMRRQKYGRLVFTSSNSAVFGSFGQTNYSSAKYALVGLAKSLALEGKKLGIHSNAVIPTAGSRMTATVMPKDMLEMFNPKHVVPMVTYLASKECKESGRLFEAGAGYFGEVKTAITKGIIMNKATADDIAANMGRISDPSGAFDFKGSEEVTETLLDSLAKRKAHL</sequence>
<dbReference type="EMBL" id="CAJFDI010000004">
    <property type="protein sequence ID" value="CAD5227903.1"/>
    <property type="molecule type" value="Genomic_DNA"/>
</dbReference>
<dbReference type="GO" id="GO:0016491">
    <property type="term" value="F:oxidoreductase activity"/>
    <property type="evidence" value="ECO:0007669"/>
    <property type="project" value="UniProtKB-KW"/>
</dbReference>
<evidence type="ECO:0000313" key="6">
    <source>
        <dbReference type="Proteomes" id="UP000659654"/>
    </source>
</evidence>
<reference evidence="5" key="1">
    <citation type="submission" date="2020-09" db="EMBL/GenBank/DDBJ databases">
        <authorList>
            <person name="Kikuchi T."/>
        </authorList>
    </citation>
    <scope>NUCLEOTIDE SEQUENCE</scope>
    <source>
        <strain evidence="5">Ka4C1</strain>
    </source>
</reference>
<dbReference type="InterPro" id="IPR036291">
    <property type="entry name" value="NAD(P)-bd_dom_sf"/>
</dbReference>
<organism evidence="5 6">
    <name type="scientific">Bursaphelenchus xylophilus</name>
    <name type="common">Pinewood nematode worm</name>
    <name type="synonym">Aphelenchoides xylophilus</name>
    <dbReference type="NCBI Taxonomy" id="6326"/>
    <lineage>
        <taxon>Eukaryota</taxon>
        <taxon>Metazoa</taxon>
        <taxon>Ecdysozoa</taxon>
        <taxon>Nematoda</taxon>
        <taxon>Chromadorea</taxon>
        <taxon>Rhabditida</taxon>
        <taxon>Tylenchina</taxon>
        <taxon>Tylenchomorpha</taxon>
        <taxon>Aphelenchoidea</taxon>
        <taxon>Aphelenchoididae</taxon>
        <taxon>Bursaphelenchus</taxon>
    </lineage>
</organism>
<name>A0A7I8XKC9_BURXY</name>
<dbReference type="InterPro" id="IPR002347">
    <property type="entry name" value="SDR_fam"/>
</dbReference>
<evidence type="ECO:0000256" key="3">
    <source>
        <dbReference type="RuleBase" id="RU000363"/>
    </source>
</evidence>
<dbReference type="AlphaFoldDB" id="A0A7I8XKC9"/>
<comment type="similarity">
    <text evidence="1 3">Belongs to the short-chain dehydrogenases/reductases (SDR) family.</text>
</comment>
<dbReference type="Proteomes" id="UP000582659">
    <property type="component" value="Unassembled WGS sequence"/>
</dbReference>
<dbReference type="InterPro" id="IPR051687">
    <property type="entry name" value="Peroxisomal_Beta-Oxidation"/>
</dbReference>
<dbReference type="CDD" id="cd05353">
    <property type="entry name" value="hydroxyacyl-CoA-like_DH_SDR_c-like"/>
    <property type="match status" value="1"/>
</dbReference>
<evidence type="ECO:0000259" key="4">
    <source>
        <dbReference type="SMART" id="SM00822"/>
    </source>
</evidence>
<dbReference type="OrthoDB" id="3592703at2759"/>
<comment type="caution">
    <text evidence="5">The sequence shown here is derived from an EMBL/GenBank/DDBJ whole genome shotgun (WGS) entry which is preliminary data.</text>
</comment>
<dbReference type="SMART" id="SM00822">
    <property type="entry name" value="PKS_KR"/>
    <property type="match status" value="1"/>
</dbReference>
<dbReference type="InterPro" id="IPR057326">
    <property type="entry name" value="KR_dom"/>
</dbReference>
<dbReference type="GO" id="GO:0006629">
    <property type="term" value="P:lipid metabolic process"/>
    <property type="evidence" value="ECO:0007669"/>
    <property type="project" value="UniProtKB-ARBA"/>
</dbReference>
<dbReference type="Proteomes" id="UP000659654">
    <property type="component" value="Unassembled WGS sequence"/>
</dbReference>
<dbReference type="EMBL" id="CAJFCV020000004">
    <property type="protein sequence ID" value="CAG9118322.1"/>
    <property type="molecule type" value="Genomic_DNA"/>
</dbReference>
<evidence type="ECO:0000256" key="2">
    <source>
        <dbReference type="ARBA" id="ARBA00023002"/>
    </source>
</evidence>